<feature type="domain" description="Replication protein A 70 kDa DNA-binding subunit B/D first OB fold" evidence="1">
    <location>
        <begin position="4"/>
        <end position="105"/>
    </location>
</feature>
<dbReference type="EMBL" id="JAGKQM010000001">
    <property type="protein sequence ID" value="KAH0941615.1"/>
    <property type="molecule type" value="Genomic_DNA"/>
</dbReference>
<dbReference type="CDD" id="cd04480">
    <property type="entry name" value="RPA1_DBD_A_like"/>
    <property type="match status" value="1"/>
</dbReference>
<gene>
    <name evidence="2" type="ORF">HID58_001252</name>
</gene>
<evidence type="ECO:0000259" key="1">
    <source>
        <dbReference type="Pfam" id="PF02721"/>
    </source>
</evidence>
<dbReference type="PANTHER" id="PTHR47165:SF4">
    <property type="entry name" value="OS03G0429900 PROTEIN"/>
    <property type="match status" value="1"/>
</dbReference>
<keyword evidence="3" id="KW-1185">Reference proteome</keyword>
<accession>A0ABQ8EIV6</accession>
<dbReference type="Proteomes" id="UP000824890">
    <property type="component" value="Unassembled WGS sequence"/>
</dbReference>
<sequence length="273" mass="31238">MAEYFFLSQLQPLTPTHAIRVKVVSKWNTMRGGIPQHCVMVLGDEKGFTMEATLPDDVYLPKGIYLEEGDWFEIYNFKLRPSFALIRTTRSKYNIKFTDTTVLTKIEPIIASNFLCLANFSSVLKGLLHPMYSIDLCGAIVAVGELQQIGDLGPDEIYSYQTTRMEFYLVNIGYSLKHIKCVAYGKEAVTLNNYYRTSTAKVDLCVLRSWSIVWGEGGFNYVTNLEGGSQILFDHDMAEIQNFKSKGYTNFYPLMFVWSQDSYHRIMNSDMES</sequence>
<reference evidence="2 3" key="1">
    <citation type="submission" date="2021-05" db="EMBL/GenBank/DDBJ databases">
        <title>Genome Assembly of Synthetic Allotetraploid Brassica napus Reveals Homoeologous Exchanges between Subgenomes.</title>
        <authorList>
            <person name="Davis J.T."/>
        </authorList>
    </citation>
    <scope>NUCLEOTIDE SEQUENCE [LARGE SCALE GENOMIC DNA]</scope>
    <source>
        <strain evidence="3">cv. Da-Ae</strain>
        <tissue evidence="2">Seedling</tissue>
    </source>
</reference>
<organism evidence="2 3">
    <name type="scientific">Brassica napus</name>
    <name type="common">Rape</name>
    <dbReference type="NCBI Taxonomy" id="3708"/>
    <lineage>
        <taxon>Eukaryota</taxon>
        <taxon>Viridiplantae</taxon>
        <taxon>Streptophyta</taxon>
        <taxon>Embryophyta</taxon>
        <taxon>Tracheophyta</taxon>
        <taxon>Spermatophyta</taxon>
        <taxon>Magnoliopsida</taxon>
        <taxon>eudicotyledons</taxon>
        <taxon>Gunneridae</taxon>
        <taxon>Pentapetalae</taxon>
        <taxon>rosids</taxon>
        <taxon>malvids</taxon>
        <taxon>Brassicales</taxon>
        <taxon>Brassicaceae</taxon>
        <taxon>Brassiceae</taxon>
        <taxon>Brassica</taxon>
    </lineage>
</organism>
<comment type="caution">
    <text evidence="2">The sequence shown here is derived from an EMBL/GenBank/DDBJ whole genome shotgun (WGS) entry which is preliminary data.</text>
</comment>
<proteinExistence type="predicted"/>
<dbReference type="InterPro" id="IPR012340">
    <property type="entry name" value="NA-bd_OB-fold"/>
</dbReference>
<dbReference type="Gene3D" id="2.40.50.140">
    <property type="entry name" value="Nucleic acid-binding proteins"/>
    <property type="match status" value="2"/>
</dbReference>
<name>A0ABQ8EIV6_BRANA</name>
<dbReference type="InterPro" id="IPR003871">
    <property type="entry name" value="RFA1B/D_OB_1st"/>
</dbReference>
<protein>
    <recommendedName>
        <fullName evidence="1">Replication protein A 70 kDa DNA-binding subunit B/D first OB fold domain-containing protein</fullName>
    </recommendedName>
</protein>
<dbReference type="Pfam" id="PF02721">
    <property type="entry name" value="DUF223"/>
    <property type="match status" value="1"/>
</dbReference>
<evidence type="ECO:0000313" key="3">
    <source>
        <dbReference type="Proteomes" id="UP000824890"/>
    </source>
</evidence>
<dbReference type="SUPFAM" id="SSF50249">
    <property type="entry name" value="Nucleic acid-binding proteins"/>
    <property type="match status" value="1"/>
</dbReference>
<dbReference type="PANTHER" id="PTHR47165">
    <property type="entry name" value="OS03G0429900 PROTEIN"/>
    <property type="match status" value="1"/>
</dbReference>
<evidence type="ECO:0000313" key="2">
    <source>
        <dbReference type="EMBL" id="KAH0941615.1"/>
    </source>
</evidence>
<dbReference type="CDD" id="cd04481">
    <property type="entry name" value="RPA1_DBD_B_like"/>
    <property type="match status" value="1"/>
</dbReference>